<evidence type="ECO:0000313" key="2">
    <source>
        <dbReference type="EMBL" id="SFR30537.1"/>
    </source>
</evidence>
<dbReference type="AlphaFoldDB" id="A0A1I6FL52"/>
<reference evidence="3" key="1">
    <citation type="submission" date="2016-10" db="EMBL/GenBank/DDBJ databases">
        <authorList>
            <person name="Varghese N."/>
            <person name="Submissions S."/>
        </authorList>
    </citation>
    <scope>NUCLEOTIDE SEQUENCE [LARGE SCALE GENOMIC DNA]</scope>
    <source>
        <strain evidence="3">RD 26</strain>
    </source>
</reference>
<sequence length="90" mass="9325">MRPDRLPTQRDAPTPPLDPPLTARGTALLTALLAAVLVVASHPIPSAAFVAGVLAARCGVRAFARRLRPGAIRRRLAPVCVPGTNVCLGA</sequence>
<gene>
    <name evidence="2" type="ORF">SAMN04487937_0363</name>
</gene>
<evidence type="ECO:0000256" key="1">
    <source>
        <dbReference type="SAM" id="MobiDB-lite"/>
    </source>
</evidence>
<organism evidence="2 3">
    <name type="scientific">Halorubrum sodomense</name>
    <dbReference type="NCBI Taxonomy" id="35743"/>
    <lineage>
        <taxon>Archaea</taxon>
        <taxon>Methanobacteriati</taxon>
        <taxon>Methanobacteriota</taxon>
        <taxon>Stenosarchaea group</taxon>
        <taxon>Halobacteria</taxon>
        <taxon>Halobacteriales</taxon>
        <taxon>Haloferacaceae</taxon>
        <taxon>Halorubrum</taxon>
    </lineage>
</organism>
<accession>A0A1I6FL52</accession>
<feature type="region of interest" description="Disordered" evidence="1">
    <location>
        <begin position="1"/>
        <end position="20"/>
    </location>
</feature>
<evidence type="ECO:0000313" key="3">
    <source>
        <dbReference type="Proteomes" id="UP000198932"/>
    </source>
</evidence>
<dbReference type="Proteomes" id="UP000198932">
    <property type="component" value="Unassembled WGS sequence"/>
</dbReference>
<dbReference type="STRING" id="35743.SAMN04487937_0363"/>
<dbReference type="EMBL" id="FOYN01000001">
    <property type="protein sequence ID" value="SFR30537.1"/>
    <property type="molecule type" value="Genomic_DNA"/>
</dbReference>
<name>A0A1I6FL52_HALSD</name>
<keyword evidence="3" id="KW-1185">Reference proteome</keyword>
<protein>
    <submittedName>
        <fullName evidence="2">Uncharacterized protein</fullName>
    </submittedName>
</protein>
<proteinExistence type="predicted"/>
<dbReference type="RefSeq" id="WP_092919874.1">
    <property type="nucleotide sequence ID" value="NZ_FOYN01000001.1"/>
</dbReference>